<dbReference type="InterPro" id="IPR022192">
    <property type="entry name" value="SUV3_C"/>
</dbReference>
<dbReference type="GO" id="GO:0005524">
    <property type="term" value="F:ATP binding"/>
    <property type="evidence" value="ECO:0007669"/>
    <property type="project" value="UniProtKB-UniRule"/>
</dbReference>
<dbReference type="PROSITE" id="PS00518">
    <property type="entry name" value="ZF_RING_1"/>
    <property type="match status" value="1"/>
</dbReference>
<dbReference type="CDD" id="cd00990">
    <property type="entry name" value="cpPDZ_AtDEGP1-like"/>
    <property type="match status" value="1"/>
</dbReference>
<dbReference type="Gene3D" id="1.20.272.40">
    <property type="match status" value="1"/>
</dbReference>
<keyword evidence="27 43" id="KW-0862">Zinc</keyword>
<dbReference type="EC" id="3.6.4.13" evidence="11"/>
<comment type="subunit">
    <text evidence="9">Homodimer; in free form. Component of the mitochondrial degradosome (mtEXO) complex which is a heteropentamer containing 2 copies of SUPV3L1 and 3 copies of PNPT1.</text>
</comment>
<evidence type="ECO:0000256" key="4">
    <source>
        <dbReference type="ARBA" id="ARBA00004436"/>
    </source>
</evidence>
<sequence length="2186" mass="242939">MILTGFHLSLTTKIEDVNDLKSGVIYMDAYATEALGDPSVRIEDVTPPVFPSGALFPSEERTVQLFENNTYSVVNIFDVTLRPQLNITGAVEIPEGNGSGVVWDEQGHIVTNYHGNSLSRNPSPGQVVARVNILASEGVQKNFEGRLIGADRTKDLAVLKVEASEDLLRPVKVGQSSSLRVGQQCLAIGNPFGFDHTLTVGVISGLNRDIFSQTGVTIGGGIQTDAAINPGNSGGPLLDSKGNLIGINTAIFTQTGTSAGVGFAIPSSTVLKIVPQLIQFGKAVRAGLNIDIAPDLIANQLNVRKGALILQVPGNSVAAKAGLLPTTRGFAGNIILGDIILAVNNRTVKNKGELTKALDEYNVGDKVILKIQRGGEILELPVILEETRKLFTGNLFAYSPVIFYSNGNKKFCYGNYGDVNVRPFSSVVENGDDDSGEDSETRGSIMEGVKGGKHIADFVKYIDHVGVSENRGENKAIVDSGEFELERGGDIENKAIVDFMKDMDLDGENENRGDGAVDDFDENAMCDSEIDELECESGDVGDERTMGGEQVAFGDPVELYRELRNRKRGVKMGRADWEILQEVFSYFSKSGWAVNQSLAIYIGRAFFPTAVHKFRNFFFKKCSAAVAKHVISLGPSDAALKFLFPIFLEFCIEEFPDEIKRFRSMIQSADLTKPHTWFPFARAMKRKIVYHCGPTNSGKTYNALQRFMEAKKGLYCSPLRLLAMEVFDKVNAQGVYCSLHTGQEKKFVPFSNHVACTVEMVSTEELYDVAVIDEIQMMADPYRGFAWTRALLGLKADEIHLCGDPSVLNIVRKICSETGDELHEHHYGRFKPLVVEAKTLLGDLRNVRSGDCIVAFSRREIFEVKMAIEKHTGHRCCVIYGALPPETRRQQANLFNDQDNEFDVLVASDAVGMGLNLNIRRVVFYSLSKYNGDKIVPVPASQVKQIAGRAGRRGSRYPDGLTTTLHLDDLDYLIECLKQPFDEVKKVGLFPFFEQVELFAGQLPSVTFCQLLEKFGESCRLDGSYFLCRHDHIKKVANMLEKVPGLSLEDRFNFCFAPVNIRDPRAMYHLLRFASAYSRSVPVNIALGIPKGSAKNDAELLDLETKHQVLSMYLWLSHHFNEETFPYVKKAEEMAIGVADLLGKSLVNACWKPESRQAMRPKPQEKEEGYERPRSLVKLHQKTQLKLLNVVTATTLTALVGLVSNATGLSASKHVLPLRVGDRFGNFSFSSFPNLVLLDLSARKLGGNIPPQIGDLPALKYLDLSYCELSGELPPSLGNLTQLEFLDISYNHYINGSIPPQLENLKNLVTLNLSTNSLSGTIPSFLGVLTNLRHLFMSRNQFDIGPIPPTLWNLKALETLHLSYCRIIGPIPSSISLLTNLKSLNLWGNYIIGSIPSEIGKLTNLVYLDFDTNMLVGSVPFTLYQLTNLEALVLGNNQLEGSIHPNIENLKNLRLFSFYNNSFTGPVPPNLCHLTNLRLLSLAHNQLSGSIPSCIGNLSKLFYLYLYSNILEGPIPEEVCNLDALFELDLSRNRLSGCIPNHIGRLSNLRFFNLSFNQLSGNKNLSPYICPSITNKTHNNNTSPFIYTVIIFLPIAIVSIFIFSILGCLLFSPVKQKKKQAGIQKNGDLCSIWDYDGKIAYEDIIAATEDFDIRYCIGTGGYGSVYRAKLPCGKVVALKKLHKVEAENPAFDRSFKNEIKVLSEIRHRDILKLHGFCLHRKCMFLIYEYMQNGSLFSVLRDDIEAAELNWTKRIEIIKDTAHALCYLHHDCTPPIIHRDISSSNILLNSDLKAFVSDFGTARILDPDSSNLTALAGTYGYIAPELAYTMVVSEKCDVYSFGVVVLEILMGKHPAELISMLSKPSSLQNIMLMEILDDRLSPPSNKMVEQHIVFAATLAFVCLHSKPKFRPSMKQVSQEFLSRQRSLKKPLRTISLLQLAKANKGKENIRKRAVNDNDDQDEESKNEESLLQNLKKAAKQDNKLSFSTGCSKSADVAADSNTEPEPIFQFESSKKIQVQSDSRATATLETETEFTKDDRARREKVLKRTEEALKGKGTSVASEKAGGSHGPLRASAHIRVTVRFDYQPDICKDYKETGYCGYGGSCKFMHDRGDYRSGWQLEKEWEEAEKARKRNLAMGLDDDDEAAVNQSDDDDDDSLPFACFICWKPFVDPVVTKCKHYFCEQCA</sequence>
<evidence type="ECO:0000256" key="5">
    <source>
        <dbReference type="ARBA" id="ARBA00004479"/>
    </source>
</evidence>
<dbReference type="Pfam" id="PF12513">
    <property type="entry name" value="SUV3_C"/>
    <property type="match status" value="1"/>
</dbReference>
<dbReference type="SMART" id="SM00369">
    <property type="entry name" value="LRR_TYP"/>
    <property type="match status" value="7"/>
</dbReference>
<evidence type="ECO:0000256" key="36">
    <source>
        <dbReference type="ARBA" id="ARBA00023271"/>
    </source>
</evidence>
<reference evidence="53" key="1">
    <citation type="submission" date="2013-09" db="EMBL/GenBank/DDBJ databases">
        <title>Corchorus olitorius genome sequencing.</title>
        <authorList>
            <person name="Alam M."/>
            <person name="Haque M.S."/>
            <person name="Islam M.S."/>
            <person name="Emdad E.M."/>
            <person name="Islam M.M."/>
            <person name="Ahmed B."/>
            <person name="Halim A."/>
            <person name="Hossen Q.M.M."/>
            <person name="Hossain M.Z."/>
            <person name="Ahmed R."/>
            <person name="Khan M.M."/>
            <person name="Islam R."/>
            <person name="Rashid M.M."/>
            <person name="Khan S.A."/>
            <person name="Rahman M.S."/>
            <person name="Alam M."/>
            <person name="Yahiya A.S."/>
            <person name="Khan M.S."/>
            <person name="Azam M.S."/>
            <person name="Haque T."/>
            <person name="Lashkar M.Z.H."/>
            <person name="Akhand A.I."/>
            <person name="Morshed G."/>
            <person name="Roy S."/>
            <person name="Uddin K.S."/>
            <person name="Rabeya T."/>
            <person name="Hossain A.S."/>
            <person name="Chowdhury A."/>
            <person name="Snigdha A.R."/>
            <person name="Mortoza M.S."/>
            <person name="Matin S.A."/>
            <person name="Hoque S.M.E."/>
            <person name="Islam M.K."/>
            <person name="Roy D.K."/>
            <person name="Haider R."/>
            <person name="Moosa M.M."/>
            <person name="Elias S.M."/>
            <person name="Hasan A.M."/>
            <person name="Jahan S."/>
            <person name="Shafiuddin M."/>
            <person name="Mahmood N."/>
            <person name="Shommy N.S."/>
        </authorList>
    </citation>
    <scope>NUCLEOTIDE SEQUENCE [LARGE SCALE GENOMIC DNA]</scope>
    <source>
        <strain evidence="53">cv. O-4</strain>
    </source>
</reference>
<dbReference type="PROSITE" id="PS51194">
    <property type="entry name" value="HELICASE_CTER"/>
    <property type="match status" value="1"/>
</dbReference>
<evidence type="ECO:0000256" key="2">
    <source>
        <dbReference type="ARBA" id="ARBA00001946"/>
    </source>
</evidence>
<dbReference type="Pfam" id="PF13855">
    <property type="entry name" value="LRR_8"/>
    <property type="match status" value="1"/>
</dbReference>
<dbReference type="Gene3D" id="3.30.40.10">
    <property type="entry name" value="Zinc/RING finger domain, C3HC4 (zinc finger)"/>
    <property type="match status" value="1"/>
</dbReference>
<keyword evidence="18 43" id="KW-0479">Metal-binding</keyword>
<dbReference type="Pfam" id="PF00642">
    <property type="entry name" value="zf-CCCH"/>
    <property type="match status" value="1"/>
</dbReference>
<keyword evidence="31" id="KW-0496">Mitochondrion</keyword>
<evidence type="ECO:0000256" key="43">
    <source>
        <dbReference type="PROSITE-ProRule" id="PRU00723"/>
    </source>
</evidence>
<keyword evidence="29" id="KW-0809">Transit peptide</keyword>
<evidence type="ECO:0000256" key="28">
    <source>
        <dbReference type="ARBA" id="ARBA00022840"/>
    </source>
</evidence>
<dbReference type="PROSITE" id="PS50106">
    <property type="entry name" value="PDZ"/>
    <property type="match status" value="1"/>
</dbReference>
<keyword evidence="36" id="KW-1135">Mitochondrion nucleoid</keyword>
<evidence type="ECO:0000256" key="32">
    <source>
        <dbReference type="ARBA" id="ARBA00023136"/>
    </source>
</evidence>
<evidence type="ECO:0000259" key="50">
    <source>
        <dbReference type="PROSITE" id="PS51192"/>
    </source>
</evidence>
<gene>
    <name evidence="52" type="ORF">COLO4_33292</name>
</gene>
<keyword evidence="17 46" id="KW-0812">Transmembrane</keyword>
<keyword evidence="20" id="KW-0677">Repeat</keyword>
<keyword evidence="30 46" id="KW-1133">Transmembrane helix</keyword>
<evidence type="ECO:0000259" key="47">
    <source>
        <dbReference type="PROSITE" id="PS50011"/>
    </source>
</evidence>
<feature type="domain" description="Helicase ATP-binding" evidence="50">
    <location>
        <begin position="680"/>
        <end position="796"/>
    </location>
</feature>
<evidence type="ECO:0000259" key="49">
    <source>
        <dbReference type="PROSITE" id="PS50106"/>
    </source>
</evidence>
<name>A0A1R3GV21_9ROSI</name>
<keyword evidence="35" id="KW-0539">Nucleus</keyword>
<feature type="domain" description="Protein kinase" evidence="47">
    <location>
        <begin position="1651"/>
        <end position="1920"/>
    </location>
</feature>
<dbReference type="EMBL" id="AWUE01021526">
    <property type="protein sequence ID" value="OMO61932.1"/>
    <property type="molecule type" value="Genomic_DNA"/>
</dbReference>
<keyword evidence="33" id="KW-0675">Receptor</keyword>
<keyword evidence="15" id="KW-0645">Protease</keyword>
<evidence type="ECO:0000256" key="11">
    <source>
        <dbReference type="ARBA" id="ARBA00012552"/>
    </source>
</evidence>
<dbReference type="EC" id="2.7.11.1" evidence="10"/>
<dbReference type="Gene3D" id="3.30.200.20">
    <property type="entry name" value="Phosphorylase Kinase, domain 1"/>
    <property type="match status" value="1"/>
</dbReference>
<dbReference type="GO" id="GO:0005634">
    <property type="term" value="C:nucleus"/>
    <property type="evidence" value="ECO:0007669"/>
    <property type="project" value="UniProtKB-SubCell"/>
</dbReference>
<comment type="similarity">
    <text evidence="8">Belongs to the peptidase S1C family.</text>
</comment>
<feature type="zinc finger region" description="C3H1-type" evidence="43">
    <location>
        <begin position="2084"/>
        <end position="2112"/>
    </location>
</feature>
<dbReference type="InterPro" id="IPR013083">
    <property type="entry name" value="Znf_RING/FYVE/PHD"/>
</dbReference>
<dbReference type="Proteomes" id="UP000187203">
    <property type="component" value="Unassembled WGS sequence"/>
</dbReference>
<dbReference type="SUPFAM" id="SSF52540">
    <property type="entry name" value="P-loop containing nucleoside triphosphate hydrolases"/>
    <property type="match status" value="2"/>
</dbReference>
<dbReference type="SMART" id="SM00365">
    <property type="entry name" value="LRR_SD22"/>
    <property type="match status" value="4"/>
</dbReference>
<dbReference type="SUPFAM" id="SSF90229">
    <property type="entry name" value="CCCH zinc finger"/>
    <property type="match status" value="1"/>
</dbReference>
<dbReference type="Gene3D" id="2.40.10.10">
    <property type="entry name" value="Trypsin-like serine proteases"/>
    <property type="match status" value="2"/>
</dbReference>
<comment type="catalytic activity">
    <reaction evidence="37">
        <text>L-threonyl-[protein] + ATP = O-phospho-L-threonyl-[protein] + ADP + H(+)</text>
        <dbReference type="Rhea" id="RHEA:46608"/>
        <dbReference type="Rhea" id="RHEA-COMP:11060"/>
        <dbReference type="Rhea" id="RHEA-COMP:11605"/>
        <dbReference type="ChEBI" id="CHEBI:15378"/>
        <dbReference type="ChEBI" id="CHEBI:30013"/>
        <dbReference type="ChEBI" id="CHEBI:30616"/>
        <dbReference type="ChEBI" id="CHEBI:61977"/>
        <dbReference type="ChEBI" id="CHEBI:456216"/>
        <dbReference type="EC" id="2.7.11.1"/>
    </reaction>
</comment>
<dbReference type="Gene3D" id="2.30.42.10">
    <property type="match status" value="1"/>
</dbReference>
<dbReference type="Pfam" id="PF13180">
    <property type="entry name" value="PDZ_2"/>
    <property type="match status" value="1"/>
</dbReference>
<evidence type="ECO:0000256" key="14">
    <source>
        <dbReference type="ARBA" id="ARBA00022614"/>
    </source>
</evidence>
<keyword evidence="34" id="KW-0325">Glycoprotein</keyword>
<dbReference type="SUPFAM" id="SSF52047">
    <property type="entry name" value="RNI-like"/>
    <property type="match status" value="1"/>
</dbReference>
<comment type="similarity">
    <text evidence="6">Belongs to the helicase family.</text>
</comment>
<evidence type="ECO:0000256" key="37">
    <source>
        <dbReference type="ARBA" id="ARBA00047899"/>
    </source>
</evidence>
<evidence type="ECO:0000256" key="21">
    <source>
        <dbReference type="ARBA" id="ARBA00022741"/>
    </source>
</evidence>
<dbReference type="InterPro" id="IPR039382">
    <property type="entry name" value="DEGP1/8_PDZ_dom"/>
</dbReference>
<evidence type="ECO:0000256" key="44">
    <source>
        <dbReference type="PROSITE-ProRule" id="PRU10141"/>
    </source>
</evidence>
<dbReference type="Gene3D" id="1.10.510.10">
    <property type="entry name" value="Transferase(Phosphotransferase) domain 1"/>
    <property type="match status" value="1"/>
</dbReference>
<evidence type="ECO:0000256" key="9">
    <source>
        <dbReference type="ARBA" id="ARBA00011661"/>
    </source>
</evidence>
<comment type="cofactor">
    <cofactor evidence="1">
        <name>Mn(2+)</name>
        <dbReference type="ChEBI" id="CHEBI:29035"/>
    </cofactor>
</comment>
<dbReference type="InterPro" id="IPR001478">
    <property type="entry name" value="PDZ"/>
</dbReference>
<dbReference type="Pfam" id="PF13365">
    <property type="entry name" value="Trypsin_2"/>
    <property type="match status" value="1"/>
</dbReference>
<evidence type="ECO:0000259" key="48">
    <source>
        <dbReference type="PROSITE" id="PS50103"/>
    </source>
</evidence>
<evidence type="ECO:0000256" key="15">
    <source>
        <dbReference type="ARBA" id="ARBA00022670"/>
    </source>
</evidence>
<dbReference type="InterPro" id="IPR003591">
    <property type="entry name" value="Leu-rich_rpt_typical-subtyp"/>
</dbReference>
<dbReference type="FunFam" id="3.40.50.300:FF:000269">
    <property type="entry name" value="ATP-dependent RNA helicase SUPV3L1, mitochondrial"/>
    <property type="match status" value="1"/>
</dbReference>
<feature type="domain" description="Helicase C-terminal" evidence="51">
    <location>
        <begin position="829"/>
        <end position="992"/>
    </location>
</feature>
<dbReference type="Gene3D" id="3.80.10.10">
    <property type="entry name" value="Ribonuclease Inhibitor"/>
    <property type="match status" value="2"/>
</dbReference>
<feature type="domain" description="C3H1-type" evidence="48">
    <location>
        <begin position="2084"/>
        <end position="2112"/>
    </location>
</feature>
<dbReference type="InterPro" id="IPR044774">
    <property type="entry name" value="Suv3_DEXQc"/>
</dbReference>
<evidence type="ECO:0000256" key="8">
    <source>
        <dbReference type="ARBA" id="ARBA00010541"/>
    </source>
</evidence>
<dbReference type="InterPro" id="IPR017441">
    <property type="entry name" value="Protein_kinase_ATP_BS"/>
</dbReference>
<evidence type="ECO:0000259" key="51">
    <source>
        <dbReference type="PROSITE" id="PS51194"/>
    </source>
</evidence>
<organism evidence="52 53">
    <name type="scientific">Corchorus olitorius</name>
    <dbReference type="NCBI Taxonomy" id="93759"/>
    <lineage>
        <taxon>Eukaryota</taxon>
        <taxon>Viridiplantae</taxon>
        <taxon>Streptophyta</taxon>
        <taxon>Embryophyta</taxon>
        <taxon>Tracheophyta</taxon>
        <taxon>Spermatophyta</taxon>
        <taxon>Magnoliopsida</taxon>
        <taxon>eudicotyledons</taxon>
        <taxon>Gunneridae</taxon>
        <taxon>Pentapetalae</taxon>
        <taxon>rosids</taxon>
        <taxon>malvids</taxon>
        <taxon>Malvales</taxon>
        <taxon>Malvaceae</taxon>
        <taxon>Grewioideae</taxon>
        <taxon>Apeibeae</taxon>
        <taxon>Corchorus</taxon>
    </lineage>
</organism>
<dbReference type="InterPro" id="IPR000571">
    <property type="entry name" value="Znf_CCCH"/>
</dbReference>
<dbReference type="GO" id="GO:0042645">
    <property type="term" value="C:mitochondrial nucleoid"/>
    <property type="evidence" value="ECO:0007669"/>
    <property type="project" value="UniProtKB-SubCell"/>
</dbReference>
<evidence type="ECO:0000256" key="46">
    <source>
        <dbReference type="SAM" id="Phobius"/>
    </source>
</evidence>
<dbReference type="Gene3D" id="1.20.58.1080">
    <property type="match status" value="1"/>
</dbReference>
<comment type="catalytic activity">
    <reaction evidence="38">
        <text>ATP + H2O = ADP + phosphate + H(+)</text>
        <dbReference type="Rhea" id="RHEA:13065"/>
        <dbReference type="ChEBI" id="CHEBI:15377"/>
        <dbReference type="ChEBI" id="CHEBI:15378"/>
        <dbReference type="ChEBI" id="CHEBI:30616"/>
        <dbReference type="ChEBI" id="CHEBI:43474"/>
        <dbReference type="ChEBI" id="CHEBI:456216"/>
        <dbReference type="EC" id="3.6.4.13"/>
    </reaction>
</comment>
<dbReference type="PROSITE" id="PS00107">
    <property type="entry name" value="PROTEIN_KINASE_ATP"/>
    <property type="match status" value="1"/>
</dbReference>
<dbReference type="InterPro" id="IPR009003">
    <property type="entry name" value="Peptidase_S1_PA"/>
</dbReference>
<evidence type="ECO:0000256" key="19">
    <source>
        <dbReference type="ARBA" id="ARBA00022729"/>
    </source>
</evidence>
<evidence type="ECO:0000256" key="31">
    <source>
        <dbReference type="ARBA" id="ARBA00023128"/>
    </source>
</evidence>
<evidence type="ECO:0000256" key="25">
    <source>
        <dbReference type="ARBA" id="ARBA00022806"/>
    </source>
</evidence>
<comment type="similarity">
    <text evidence="40">Belongs to the DExH box helicase family.</text>
</comment>
<dbReference type="GO" id="GO:0004252">
    <property type="term" value="F:serine-type endopeptidase activity"/>
    <property type="evidence" value="ECO:0007669"/>
    <property type="project" value="InterPro"/>
</dbReference>
<feature type="transmembrane region" description="Helical" evidence="46">
    <location>
        <begin position="1585"/>
        <end position="1611"/>
    </location>
</feature>
<keyword evidence="21 44" id="KW-0547">Nucleotide-binding</keyword>
<dbReference type="Pfam" id="PF23703">
    <property type="entry name" value="DExH18_N"/>
    <property type="match status" value="1"/>
</dbReference>
<accession>A0A1R3GV21</accession>
<feature type="region of interest" description="Disordered" evidence="45">
    <location>
        <begin position="1947"/>
        <end position="1967"/>
    </location>
</feature>
<dbReference type="Pfam" id="PF18147">
    <property type="entry name" value="Suv3_C_1"/>
    <property type="match status" value="1"/>
</dbReference>
<dbReference type="CDD" id="cd14066">
    <property type="entry name" value="STKc_IRAK"/>
    <property type="match status" value="1"/>
</dbReference>
<evidence type="ECO:0000313" key="53">
    <source>
        <dbReference type="Proteomes" id="UP000187203"/>
    </source>
</evidence>
<dbReference type="PANTHER" id="PTHR48005">
    <property type="entry name" value="LEUCINE RICH REPEAT KINASE 2"/>
    <property type="match status" value="1"/>
</dbReference>
<evidence type="ECO:0000256" key="42">
    <source>
        <dbReference type="ARBA" id="ARBA00080791"/>
    </source>
</evidence>
<dbReference type="PROSITE" id="PS00109">
    <property type="entry name" value="PROTEIN_KINASE_TYR"/>
    <property type="match status" value="1"/>
</dbReference>
<keyword evidence="32 46" id="KW-0472">Membrane</keyword>
<feature type="binding site" evidence="44">
    <location>
        <position position="1679"/>
    </location>
    <ligand>
        <name>ATP</name>
        <dbReference type="ChEBI" id="CHEBI:30616"/>
    </ligand>
</feature>
<dbReference type="GO" id="GO:0008270">
    <property type="term" value="F:zinc ion binding"/>
    <property type="evidence" value="ECO:0007669"/>
    <property type="project" value="UniProtKB-KW"/>
</dbReference>
<keyword evidence="53" id="KW-1185">Reference proteome</keyword>
<dbReference type="CDD" id="cd17913">
    <property type="entry name" value="DEXQc_Suv3"/>
    <property type="match status" value="1"/>
</dbReference>
<evidence type="ECO:0000256" key="27">
    <source>
        <dbReference type="ARBA" id="ARBA00022833"/>
    </source>
</evidence>
<evidence type="ECO:0000256" key="16">
    <source>
        <dbReference type="ARBA" id="ARBA00022679"/>
    </source>
</evidence>
<dbReference type="InterPro" id="IPR032675">
    <property type="entry name" value="LRR_dom_sf"/>
</dbReference>
<evidence type="ECO:0000256" key="35">
    <source>
        <dbReference type="ARBA" id="ARBA00023242"/>
    </source>
</evidence>
<dbReference type="Pfam" id="PF00271">
    <property type="entry name" value="Helicase_C"/>
    <property type="match status" value="1"/>
</dbReference>
<evidence type="ECO:0000256" key="22">
    <source>
        <dbReference type="ARBA" id="ARBA00022771"/>
    </source>
</evidence>
<feature type="domain" description="PDZ" evidence="49">
    <location>
        <begin position="277"/>
        <end position="375"/>
    </location>
</feature>
<evidence type="ECO:0000256" key="24">
    <source>
        <dbReference type="ARBA" id="ARBA00022801"/>
    </source>
</evidence>
<evidence type="ECO:0000256" key="26">
    <source>
        <dbReference type="ARBA" id="ARBA00022825"/>
    </source>
</evidence>
<dbReference type="SUPFAM" id="SSF50156">
    <property type="entry name" value="PDZ domain-like"/>
    <property type="match status" value="1"/>
</dbReference>
<feature type="compositionally biased region" description="Acidic residues" evidence="45">
    <location>
        <begin position="1955"/>
        <end position="1964"/>
    </location>
</feature>
<dbReference type="InterPro" id="IPR036855">
    <property type="entry name" value="Znf_CCCH_sf"/>
</dbReference>
<evidence type="ECO:0000256" key="45">
    <source>
        <dbReference type="SAM" id="MobiDB-lite"/>
    </source>
</evidence>
<dbReference type="PRINTS" id="PR00834">
    <property type="entry name" value="PROTEASES2C"/>
</dbReference>
<dbReference type="InterPro" id="IPR055206">
    <property type="entry name" value="DEXQc_SUV3"/>
</dbReference>
<comment type="similarity">
    <text evidence="7">Belongs to the RLP family.</text>
</comment>
<evidence type="ECO:0000256" key="6">
    <source>
        <dbReference type="ARBA" id="ARBA00008708"/>
    </source>
</evidence>
<comment type="subcellular location">
    <subcellularLocation>
        <location evidence="5">Membrane</location>
        <topology evidence="5">Single-pass type I membrane protein</topology>
    </subcellularLocation>
    <subcellularLocation>
        <location evidence="4">Mitochondrion matrix</location>
        <location evidence="4">Mitochondrion nucleoid</location>
    </subcellularLocation>
    <subcellularLocation>
        <location evidence="3">Nucleus</location>
    </subcellularLocation>
</comment>
<dbReference type="SMART" id="SM00356">
    <property type="entry name" value="ZnF_C3H1"/>
    <property type="match status" value="1"/>
</dbReference>
<dbReference type="FunFam" id="1.20.272.40:FF:000003">
    <property type="entry name" value="ATP-dependent RNA helicase SUV3L, mitochondrial"/>
    <property type="match status" value="1"/>
</dbReference>
<dbReference type="InterPro" id="IPR051420">
    <property type="entry name" value="Ser_Thr_Kinases_DiverseReg"/>
</dbReference>
<dbReference type="InterPro" id="IPR014001">
    <property type="entry name" value="Helicase_ATP-bd"/>
</dbReference>
<keyword evidence="19" id="KW-0732">Signal</keyword>
<evidence type="ECO:0000256" key="10">
    <source>
        <dbReference type="ARBA" id="ARBA00012513"/>
    </source>
</evidence>
<evidence type="ECO:0000256" key="33">
    <source>
        <dbReference type="ARBA" id="ARBA00023170"/>
    </source>
</evidence>
<keyword evidence="22 43" id="KW-0863">Zinc-finger</keyword>
<dbReference type="GO" id="GO:0004674">
    <property type="term" value="F:protein serine/threonine kinase activity"/>
    <property type="evidence" value="ECO:0007669"/>
    <property type="project" value="UniProtKB-KW"/>
</dbReference>
<evidence type="ECO:0000256" key="38">
    <source>
        <dbReference type="ARBA" id="ARBA00047984"/>
    </source>
</evidence>
<evidence type="ECO:0000256" key="1">
    <source>
        <dbReference type="ARBA" id="ARBA00001936"/>
    </source>
</evidence>
<evidence type="ECO:0000256" key="41">
    <source>
        <dbReference type="ARBA" id="ARBA00072220"/>
    </source>
</evidence>
<dbReference type="STRING" id="93759.A0A1R3GV21"/>
<dbReference type="SMART" id="SM00490">
    <property type="entry name" value="HELICc"/>
    <property type="match status" value="1"/>
</dbReference>
<dbReference type="CDD" id="cd16539">
    <property type="entry name" value="RING-HC_RNF113A_B"/>
    <property type="match status" value="1"/>
</dbReference>
<dbReference type="Pfam" id="PF00560">
    <property type="entry name" value="LRR_1"/>
    <property type="match status" value="2"/>
</dbReference>
<keyword evidence="25" id="KW-0347">Helicase</keyword>
<evidence type="ECO:0000256" key="13">
    <source>
        <dbReference type="ARBA" id="ARBA00022553"/>
    </source>
</evidence>
<keyword evidence="26" id="KW-0720">Serine protease</keyword>
<dbReference type="SUPFAM" id="SSF56112">
    <property type="entry name" value="Protein kinase-like (PK-like)"/>
    <property type="match status" value="1"/>
</dbReference>
<evidence type="ECO:0000256" key="17">
    <source>
        <dbReference type="ARBA" id="ARBA00022692"/>
    </source>
</evidence>
<evidence type="ECO:0000256" key="29">
    <source>
        <dbReference type="ARBA" id="ARBA00022946"/>
    </source>
</evidence>
<evidence type="ECO:0000256" key="7">
    <source>
        <dbReference type="ARBA" id="ARBA00009592"/>
    </source>
</evidence>
<dbReference type="Gene3D" id="3.40.50.300">
    <property type="entry name" value="P-loop containing nucleotide triphosphate hydrolases"/>
    <property type="match status" value="2"/>
</dbReference>
<dbReference type="Pfam" id="PF00069">
    <property type="entry name" value="Pkinase"/>
    <property type="match status" value="1"/>
</dbReference>
<keyword evidence="16" id="KW-0808">Transferase</keyword>
<evidence type="ECO:0000256" key="39">
    <source>
        <dbReference type="ARBA" id="ARBA00048679"/>
    </source>
</evidence>
<dbReference type="OrthoDB" id="6692397at2759"/>
<protein>
    <recommendedName>
        <fullName evidence="41">ATP-dependent RNA helicase SUV3L, mitochondrial</fullName>
        <ecNumber evidence="10">2.7.11.1</ecNumber>
        <ecNumber evidence="11">3.6.4.13</ecNumber>
    </recommendedName>
    <alternativeName>
        <fullName evidence="42">Protein SUPPRESSOR OF VAR 3-like</fullName>
    </alternativeName>
</protein>
<comment type="catalytic activity">
    <reaction evidence="39">
        <text>L-seryl-[protein] + ATP = O-phospho-L-seryl-[protein] + ADP + H(+)</text>
        <dbReference type="Rhea" id="RHEA:17989"/>
        <dbReference type="Rhea" id="RHEA-COMP:9863"/>
        <dbReference type="Rhea" id="RHEA-COMP:11604"/>
        <dbReference type="ChEBI" id="CHEBI:15378"/>
        <dbReference type="ChEBI" id="CHEBI:29999"/>
        <dbReference type="ChEBI" id="CHEBI:30616"/>
        <dbReference type="ChEBI" id="CHEBI:83421"/>
        <dbReference type="ChEBI" id="CHEBI:456216"/>
        <dbReference type="EC" id="2.7.11.1"/>
    </reaction>
</comment>
<keyword evidence="14" id="KW-0433">Leucine-rich repeat</keyword>
<evidence type="ECO:0000256" key="20">
    <source>
        <dbReference type="ARBA" id="ARBA00022737"/>
    </source>
</evidence>
<keyword evidence="28 44" id="KW-0067">ATP-binding</keyword>
<dbReference type="InterPro" id="IPR000719">
    <property type="entry name" value="Prot_kinase_dom"/>
</dbReference>
<evidence type="ECO:0000256" key="12">
    <source>
        <dbReference type="ARBA" id="ARBA00022527"/>
    </source>
</evidence>
<dbReference type="Pfam" id="PF23598">
    <property type="entry name" value="LRR_14"/>
    <property type="match status" value="1"/>
</dbReference>
<evidence type="ECO:0000313" key="52">
    <source>
        <dbReference type="EMBL" id="OMO61932.1"/>
    </source>
</evidence>
<dbReference type="GO" id="GO:0003724">
    <property type="term" value="F:RNA helicase activity"/>
    <property type="evidence" value="ECO:0007669"/>
    <property type="project" value="UniProtKB-EC"/>
</dbReference>
<dbReference type="InterPro" id="IPR001940">
    <property type="entry name" value="Peptidase_S1C"/>
</dbReference>
<dbReference type="PROSITE" id="PS51192">
    <property type="entry name" value="HELICASE_ATP_BIND_1"/>
    <property type="match status" value="1"/>
</dbReference>
<dbReference type="CDD" id="cd18805">
    <property type="entry name" value="SF2_C_suv3"/>
    <property type="match status" value="1"/>
</dbReference>
<dbReference type="Gene3D" id="4.10.1000.10">
    <property type="entry name" value="Zinc finger, CCCH-type"/>
    <property type="match status" value="1"/>
</dbReference>
<dbReference type="FunFam" id="1.20.58.1080:FF:000002">
    <property type="entry name" value="DExH-box ATP-dependent RNA helicase DExH18 mitochondrial"/>
    <property type="match status" value="1"/>
</dbReference>
<dbReference type="InterPro" id="IPR017907">
    <property type="entry name" value="Znf_RING_CS"/>
</dbReference>
<dbReference type="SUPFAM" id="SSF50494">
    <property type="entry name" value="Trypsin-like serine proteases"/>
    <property type="match status" value="1"/>
</dbReference>
<dbReference type="SUPFAM" id="SSF57850">
    <property type="entry name" value="RING/U-box"/>
    <property type="match status" value="1"/>
</dbReference>
<evidence type="ECO:0000256" key="40">
    <source>
        <dbReference type="ARBA" id="ARBA00060772"/>
    </source>
</evidence>
<dbReference type="InterPro" id="IPR036034">
    <property type="entry name" value="PDZ_sf"/>
</dbReference>
<dbReference type="GO" id="GO:0016020">
    <property type="term" value="C:membrane"/>
    <property type="evidence" value="ECO:0007669"/>
    <property type="project" value="UniProtKB-SubCell"/>
</dbReference>
<dbReference type="FunFam" id="3.40.50.300:FF:000957">
    <property type="entry name" value="ATP-dependent RNA helicase SUV3L, mitochondrial"/>
    <property type="match status" value="1"/>
</dbReference>
<proteinExistence type="inferred from homology"/>
<evidence type="ECO:0000256" key="18">
    <source>
        <dbReference type="ARBA" id="ARBA00022723"/>
    </source>
</evidence>
<dbReference type="FunFam" id="1.10.510.10:FF:000445">
    <property type="entry name" value="MDIS1-interacting receptor like kinase 2"/>
    <property type="match status" value="1"/>
</dbReference>
<dbReference type="GO" id="GO:0006508">
    <property type="term" value="P:proteolysis"/>
    <property type="evidence" value="ECO:0007669"/>
    <property type="project" value="UniProtKB-KW"/>
</dbReference>
<dbReference type="InterPro" id="IPR027417">
    <property type="entry name" value="P-loop_NTPase"/>
</dbReference>
<dbReference type="FunFam" id="3.80.10.10:FF:000095">
    <property type="entry name" value="LRR receptor-like serine/threonine-protein kinase GSO1"/>
    <property type="match status" value="1"/>
</dbReference>
<keyword evidence="24" id="KW-0378">Hydrolase</keyword>
<comment type="cofactor">
    <cofactor evidence="2">
        <name>Mg(2+)</name>
        <dbReference type="ChEBI" id="CHEBI:18420"/>
    </cofactor>
</comment>
<comment type="caution">
    <text evidence="52">The sequence shown here is derived from an EMBL/GenBank/DDBJ whole genome shotgun (WGS) entry which is preliminary data.</text>
</comment>
<dbReference type="InterPro" id="IPR001650">
    <property type="entry name" value="Helicase_C-like"/>
</dbReference>
<dbReference type="Pfam" id="PF22527">
    <property type="entry name" value="DEXQc_Suv3"/>
    <property type="match status" value="1"/>
</dbReference>
<evidence type="ECO:0000256" key="23">
    <source>
        <dbReference type="ARBA" id="ARBA00022777"/>
    </source>
</evidence>
<dbReference type="InterPro" id="IPR008266">
    <property type="entry name" value="Tyr_kinase_AS"/>
</dbReference>
<dbReference type="PROSITE" id="PS50103">
    <property type="entry name" value="ZF_C3H1"/>
    <property type="match status" value="1"/>
</dbReference>
<keyword evidence="12" id="KW-0723">Serine/threonine-protein kinase</keyword>
<keyword evidence="23" id="KW-0418">Kinase</keyword>
<dbReference type="InterPro" id="IPR011009">
    <property type="entry name" value="Kinase-like_dom_sf"/>
</dbReference>
<dbReference type="FunFam" id="3.80.10.10:FF:000041">
    <property type="entry name" value="LRR receptor-like serine/threonine-protein kinase ERECTA"/>
    <property type="match status" value="1"/>
</dbReference>
<evidence type="ECO:0000256" key="34">
    <source>
        <dbReference type="ARBA" id="ARBA00023180"/>
    </source>
</evidence>
<dbReference type="InterPro" id="IPR055414">
    <property type="entry name" value="LRR_R13L4/SHOC2-like"/>
</dbReference>
<evidence type="ECO:0000256" key="30">
    <source>
        <dbReference type="ARBA" id="ARBA00022989"/>
    </source>
</evidence>
<dbReference type="FunFam" id="3.30.200.20:FF:000309">
    <property type="entry name" value="Leucine-rich repeat receptor protein kinase MSP1"/>
    <property type="match status" value="1"/>
</dbReference>
<evidence type="ECO:0000256" key="3">
    <source>
        <dbReference type="ARBA" id="ARBA00004123"/>
    </source>
</evidence>
<dbReference type="FunFam" id="2.40.10.10:FF:000001">
    <property type="entry name" value="Periplasmic serine protease DegS"/>
    <property type="match status" value="1"/>
</dbReference>
<dbReference type="InterPro" id="IPR001611">
    <property type="entry name" value="Leu-rich_rpt"/>
</dbReference>
<dbReference type="InterPro" id="IPR056377">
    <property type="entry name" value="DExH18_N"/>
</dbReference>
<dbReference type="InterPro" id="IPR041082">
    <property type="entry name" value="Suv3_C_1"/>
</dbReference>
<keyword evidence="13" id="KW-0597">Phosphoprotein</keyword>
<dbReference type="PANTHER" id="PTHR48005:SF16">
    <property type="entry name" value="MDIS1-INTERACTING RECEPTOR LIKE KINASE 2-LIKE ISOFORM X1"/>
    <property type="match status" value="1"/>
</dbReference>
<dbReference type="InterPro" id="IPR043504">
    <property type="entry name" value="Peptidase_S1_PA_chymotrypsin"/>
</dbReference>
<dbReference type="PROSITE" id="PS50011">
    <property type="entry name" value="PROTEIN_KINASE_DOM"/>
    <property type="match status" value="1"/>
</dbReference>